<evidence type="ECO:0000259" key="2">
    <source>
        <dbReference type="Pfam" id="PF08327"/>
    </source>
</evidence>
<dbReference type="SUPFAM" id="SSF55961">
    <property type="entry name" value="Bet v1-like"/>
    <property type="match status" value="1"/>
</dbReference>
<reference evidence="3" key="1">
    <citation type="journal article" date="2015" name="ISME J.">
        <title>Aquifer environment selects for microbial species cohorts in sediment and groundwater.</title>
        <authorList>
            <person name="Hug L.A."/>
            <person name="Thomas B.C."/>
            <person name="Brown C.T."/>
            <person name="Frischkorn K.R."/>
            <person name="Williams K.H."/>
            <person name="Tringe S.G."/>
            <person name="Banfield J.F."/>
        </authorList>
    </citation>
    <scope>NUCLEOTIDE SEQUENCE</scope>
</reference>
<sequence>MANTTADREIVVTRKFDAPRETVFAAFTEREHVEKWWVPNSTTHEWDAKPGGLWRYSMPNPDGAVYPFKVKFIEIAKPTRLVYDYGTDAENAPGPVRTNVTFEEEENGKTRVTLQLVFATVADREQAMQYGGAAGAQQALKALADYLATL</sequence>
<dbReference type="Pfam" id="PF08327">
    <property type="entry name" value="AHSA1"/>
    <property type="match status" value="1"/>
</dbReference>
<protein>
    <submittedName>
        <fullName evidence="3">Activator of Hsp90 ATPase 1 family protein</fullName>
    </submittedName>
</protein>
<dbReference type="Gene3D" id="3.30.530.20">
    <property type="match status" value="1"/>
</dbReference>
<feature type="domain" description="Activator of Hsp90 ATPase homologue 1/2-like C-terminal" evidence="2">
    <location>
        <begin position="17"/>
        <end position="147"/>
    </location>
</feature>
<comment type="similarity">
    <text evidence="1">Belongs to the AHA1 family.</text>
</comment>
<dbReference type="InterPro" id="IPR013538">
    <property type="entry name" value="ASHA1/2-like_C"/>
</dbReference>
<accession>A0A0H4T3Y4</accession>
<dbReference type="EMBL" id="KT006951">
    <property type="protein sequence ID" value="AKQ01107.1"/>
    <property type="molecule type" value="Genomic_DNA"/>
</dbReference>
<evidence type="ECO:0000256" key="1">
    <source>
        <dbReference type="ARBA" id="ARBA00006817"/>
    </source>
</evidence>
<name>A0A0H4T3Y4_9CHLR</name>
<dbReference type="InterPro" id="IPR023393">
    <property type="entry name" value="START-like_dom_sf"/>
</dbReference>
<dbReference type="AlphaFoldDB" id="A0A0H4T3Y4"/>
<proteinExistence type="inferred from homology"/>
<evidence type="ECO:0000313" key="3">
    <source>
        <dbReference type="EMBL" id="AKQ01107.1"/>
    </source>
</evidence>
<organism evidence="3">
    <name type="scientific">uncultured Chloroflexi bacterium Rifle_16ft_4_minimus_1477</name>
    <dbReference type="NCBI Taxonomy" id="1665058"/>
    <lineage>
        <taxon>Bacteria</taxon>
        <taxon>Bacillati</taxon>
        <taxon>Chloroflexota</taxon>
        <taxon>environmental samples</taxon>
    </lineage>
</organism>